<evidence type="ECO:0000313" key="1">
    <source>
        <dbReference type="EMBL" id="TWW76604.1"/>
    </source>
</evidence>
<name>A0A5C6P9Z5_9TELE</name>
<sequence length="149" mass="16372">MDPADQDAVRCTLEAQEKLLGKHDQLLTDIWTLLQTLNASVTNLPSSGQAEQVPPPVEAPRAVLQPATTAPQEPHVPIPERYSDKAKIAFVVTLHSRRVVQWAMADFMADLDHPVQSRKAASQILSLCQGSSSLADYSTRFCILVARSR</sequence>
<accession>A0A5C6P9Z5</accession>
<reference evidence="1 2" key="1">
    <citation type="submission" date="2019-04" db="EMBL/GenBank/DDBJ databases">
        <title>Chromosome genome assembly for Takifugu flavidus.</title>
        <authorList>
            <person name="Xiao S."/>
        </authorList>
    </citation>
    <scope>NUCLEOTIDE SEQUENCE [LARGE SCALE GENOMIC DNA]</scope>
    <source>
        <strain evidence="1">HTHZ2018</strain>
        <tissue evidence="1">Muscle</tissue>
    </source>
</reference>
<dbReference type="AlphaFoldDB" id="A0A5C6P9Z5"/>
<dbReference type="EMBL" id="RHFK02000005">
    <property type="protein sequence ID" value="TWW76604.1"/>
    <property type="molecule type" value="Genomic_DNA"/>
</dbReference>
<gene>
    <name evidence="1" type="ORF">D4764_13G0012660</name>
</gene>
<proteinExistence type="predicted"/>
<protein>
    <recommendedName>
        <fullName evidence="3">Retrotransposon gag domain-containing protein</fullName>
    </recommendedName>
</protein>
<comment type="caution">
    <text evidence="1">The sequence shown here is derived from an EMBL/GenBank/DDBJ whole genome shotgun (WGS) entry which is preliminary data.</text>
</comment>
<keyword evidence="2" id="KW-1185">Reference proteome</keyword>
<evidence type="ECO:0008006" key="3">
    <source>
        <dbReference type="Google" id="ProtNLM"/>
    </source>
</evidence>
<evidence type="ECO:0000313" key="2">
    <source>
        <dbReference type="Proteomes" id="UP000324091"/>
    </source>
</evidence>
<dbReference type="Proteomes" id="UP000324091">
    <property type="component" value="Chromosome 13"/>
</dbReference>
<organism evidence="1 2">
    <name type="scientific">Takifugu flavidus</name>
    <name type="common">sansaifugu</name>
    <dbReference type="NCBI Taxonomy" id="433684"/>
    <lineage>
        <taxon>Eukaryota</taxon>
        <taxon>Metazoa</taxon>
        <taxon>Chordata</taxon>
        <taxon>Craniata</taxon>
        <taxon>Vertebrata</taxon>
        <taxon>Euteleostomi</taxon>
        <taxon>Actinopterygii</taxon>
        <taxon>Neopterygii</taxon>
        <taxon>Teleostei</taxon>
        <taxon>Neoteleostei</taxon>
        <taxon>Acanthomorphata</taxon>
        <taxon>Eupercaria</taxon>
        <taxon>Tetraodontiformes</taxon>
        <taxon>Tetradontoidea</taxon>
        <taxon>Tetraodontidae</taxon>
        <taxon>Takifugu</taxon>
    </lineage>
</organism>